<protein>
    <submittedName>
        <fullName evidence="2">Uncharacterized protein</fullName>
    </submittedName>
</protein>
<organism evidence="2 3">
    <name type="scientific">Zophobas morio</name>
    <dbReference type="NCBI Taxonomy" id="2755281"/>
    <lineage>
        <taxon>Eukaryota</taxon>
        <taxon>Metazoa</taxon>
        <taxon>Ecdysozoa</taxon>
        <taxon>Arthropoda</taxon>
        <taxon>Hexapoda</taxon>
        <taxon>Insecta</taxon>
        <taxon>Pterygota</taxon>
        <taxon>Neoptera</taxon>
        <taxon>Endopterygota</taxon>
        <taxon>Coleoptera</taxon>
        <taxon>Polyphaga</taxon>
        <taxon>Cucujiformia</taxon>
        <taxon>Tenebrionidae</taxon>
        <taxon>Zophobas</taxon>
    </lineage>
</organism>
<proteinExistence type="predicted"/>
<keyword evidence="1" id="KW-0732">Signal</keyword>
<sequence>MKLLMLLPILALVAAAPVSPDFDDPAPDEPQELAKSTLETMDAVDLETEILYSNPTVRPVQVYRNIICFPKKGCINMADVGIHP</sequence>
<evidence type="ECO:0000313" key="3">
    <source>
        <dbReference type="Proteomes" id="UP001168821"/>
    </source>
</evidence>
<dbReference type="Proteomes" id="UP001168821">
    <property type="component" value="Unassembled WGS sequence"/>
</dbReference>
<accession>A0AA38J174</accession>
<reference evidence="2" key="1">
    <citation type="journal article" date="2023" name="G3 (Bethesda)">
        <title>Whole genome assemblies of Zophobas morio and Tenebrio molitor.</title>
        <authorList>
            <person name="Kaur S."/>
            <person name="Stinson S.A."/>
            <person name="diCenzo G.C."/>
        </authorList>
    </citation>
    <scope>NUCLEOTIDE SEQUENCE</scope>
    <source>
        <strain evidence="2">QUZm001</strain>
    </source>
</reference>
<evidence type="ECO:0000256" key="1">
    <source>
        <dbReference type="SAM" id="SignalP"/>
    </source>
</evidence>
<name>A0AA38J174_9CUCU</name>
<gene>
    <name evidence="2" type="ORF">Zmor_008425</name>
</gene>
<feature type="signal peptide" evidence="1">
    <location>
        <begin position="1"/>
        <end position="15"/>
    </location>
</feature>
<dbReference type="EMBL" id="JALNTZ010000002">
    <property type="protein sequence ID" value="KAJ3664241.1"/>
    <property type="molecule type" value="Genomic_DNA"/>
</dbReference>
<comment type="caution">
    <text evidence="2">The sequence shown here is derived from an EMBL/GenBank/DDBJ whole genome shotgun (WGS) entry which is preliminary data.</text>
</comment>
<feature type="chain" id="PRO_5041347917" evidence="1">
    <location>
        <begin position="16"/>
        <end position="84"/>
    </location>
</feature>
<keyword evidence="3" id="KW-1185">Reference proteome</keyword>
<evidence type="ECO:0000313" key="2">
    <source>
        <dbReference type="EMBL" id="KAJ3664241.1"/>
    </source>
</evidence>
<dbReference type="AlphaFoldDB" id="A0AA38J174"/>